<gene>
    <name evidence="1" type="ORF">JAAARDRAFT_475680</name>
</gene>
<evidence type="ECO:0000313" key="2">
    <source>
        <dbReference type="Proteomes" id="UP000027265"/>
    </source>
</evidence>
<keyword evidence="2" id="KW-1185">Reference proteome</keyword>
<name>A0A067PQZ1_9AGAM</name>
<dbReference type="AlphaFoldDB" id="A0A067PQZ1"/>
<dbReference type="Proteomes" id="UP000027265">
    <property type="component" value="Unassembled WGS sequence"/>
</dbReference>
<accession>A0A067PQZ1</accession>
<dbReference type="InParanoid" id="A0A067PQZ1"/>
<dbReference type="HOGENOM" id="CLU_1865404_0_0_1"/>
<protein>
    <submittedName>
        <fullName evidence="1">Uncharacterized protein</fullName>
    </submittedName>
</protein>
<organism evidence="1 2">
    <name type="scientific">Jaapia argillacea MUCL 33604</name>
    <dbReference type="NCBI Taxonomy" id="933084"/>
    <lineage>
        <taxon>Eukaryota</taxon>
        <taxon>Fungi</taxon>
        <taxon>Dikarya</taxon>
        <taxon>Basidiomycota</taxon>
        <taxon>Agaricomycotina</taxon>
        <taxon>Agaricomycetes</taxon>
        <taxon>Agaricomycetidae</taxon>
        <taxon>Jaapiales</taxon>
        <taxon>Jaapiaceae</taxon>
        <taxon>Jaapia</taxon>
    </lineage>
</organism>
<sequence length="137" mass="15477">MSTVVHLYVHRCESSSSRLILWNPEIGVESRPVCTGAVMGIGWEVLPSSKPFLRTTTREEAVANILTWAAKVSDMNSHRHLHHTFRSNRQFQVREAPCVTKMPPNQLHRDLIRSQGICPRGVSTAEHLGRLPIYPCP</sequence>
<reference evidence="2" key="1">
    <citation type="journal article" date="2014" name="Proc. Natl. Acad. Sci. U.S.A.">
        <title>Extensive sampling of basidiomycete genomes demonstrates inadequacy of the white-rot/brown-rot paradigm for wood decay fungi.</title>
        <authorList>
            <person name="Riley R."/>
            <person name="Salamov A.A."/>
            <person name="Brown D.W."/>
            <person name="Nagy L.G."/>
            <person name="Floudas D."/>
            <person name="Held B.W."/>
            <person name="Levasseur A."/>
            <person name="Lombard V."/>
            <person name="Morin E."/>
            <person name="Otillar R."/>
            <person name="Lindquist E.A."/>
            <person name="Sun H."/>
            <person name="LaButti K.M."/>
            <person name="Schmutz J."/>
            <person name="Jabbour D."/>
            <person name="Luo H."/>
            <person name="Baker S.E."/>
            <person name="Pisabarro A.G."/>
            <person name="Walton J.D."/>
            <person name="Blanchette R.A."/>
            <person name="Henrissat B."/>
            <person name="Martin F."/>
            <person name="Cullen D."/>
            <person name="Hibbett D.S."/>
            <person name="Grigoriev I.V."/>
        </authorList>
    </citation>
    <scope>NUCLEOTIDE SEQUENCE [LARGE SCALE GENOMIC DNA]</scope>
    <source>
        <strain evidence="2">MUCL 33604</strain>
    </source>
</reference>
<evidence type="ECO:0000313" key="1">
    <source>
        <dbReference type="EMBL" id="KDQ52731.1"/>
    </source>
</evidence>
<proteinExistence type="predicted"/>
<dbReference type="EMBL" id="KL197738">
    <property type="protein sequence ID" value="KDQ52731.1"/>
    <property type="molecule type" value="Genomic_DNA"/>
</dbReference>